<protein>
    <recommendedName>
        <fullName evidence="4">Glycosyl transferase family 2</fullName>
    </recommendedName>
</protein>
<keyword evidence="3" id="KW-1185">Reference proteome</keyword>
<evidence type="ECO:0000256" key="1">
    <source>
        <dbReference type="SAM" id="MobiDB-lite"/>
    </source>
</evidence>
<evidence type="ECO:0000313" key="2">
    <source>
        <dbReference type="EMBL" id="MBB6430394.1"/>
    </source>
</evidence>
<dbReference type="AlphaFoldDB" id="A0A7X0LL11"/>
<gene>
    <name evidence="2" type="ORF">HNQ40_002200</name>
</gene>
<evidence type="ECO:0008006" key="4">
    <source>
        <dbReference type="Google" id="ProtNLM"/>
    </source>
</evidence>
<dbReference type="EMBL" id="JACHGY010000001">
    <property type="protein sequence ID" value="MBB6430394.1"/>
    <property type="molecule type" value="Genomic_DNA"/>
</dbReference>
<feature type="region of interest" description="Disordered" evidence="1">
    <location>
        <begin position="261"/>
        <end position="290"/>
    </location>
</feature>
<organism evidence="2 3">
    <name type="scientific">Algisphaera agarilytica</name>
    <dbReference type="NCBI Taxonomy" id="1385975"/>
    <lineage>
        <taxon>Bacteria</taxon>
        <taxon>Pseudomonadati</taxon>
        <taxon>Planctomycetota</taxon>
        <taxon>Phycisphaerae</taxon>
        <taxon>Phycisphaerales</taxon>
        <taxon>Phycisphaeraceae</taxon>
        <taxon>Algisphaera</taxon>
    </lineage>
</organism>
<accession>A0A7X0LL11</accession>
<comment type="caution">
    <text evidence="2">The sequence shown here is derived from an EMBL/GenBank/DDBJ whole genome shotgun (WGS) entry which is preliminary data.</text>
</comment>
<dbReference type="Proteomes" id="UP000541810">
    <property type="component" value="Unassembled WGS sequence"/>
</dbReference>
<sequence length="290" mass="33197">MMYRPHDNDITFYLQVYRDVREAKWCLANLRRVYPNAKVLMVSDGDDNPVWPKIAQRHNARYVAGARLYATEYGGRMIQRMLDLYAENPTPYLVKIDTDTWVHRRLRYLPTGCKVFGTLEWVTWAGQEPLGYPNVQGGFVGYTREAITLMRSSKLLVSTRLQDYDNTYADVADIRRRAERGMVSFDFLTRYACKALGITCEEYDEVKSQYRGWVPETDGQFAFTHPHKEIASRSALSRLAREVIPTPVKAQIQQAVTTAQSLAGISKPVPKPRPAVKRRPRPSTARSDAA</sequence>
<dbReference type="RefSeq" id="WP_184677912.1">
    <property type="nucleotide sequence ID" value="NZ_JACHGY010000001.1"/>
</dbReference>
<reference evidence="2 3" key="1">
    <citation type="submission" date="2020-08" db="EMBL/GenBank/DDBJ databases">
        <title>Genomic Encyclopedia of Type Strains, Phase IV (KMG-IV): sequencing the most valuable type-strain genomes for metagenomic binning, comparative biology and taxonomic classification.</title>
        <authorList>
            <person name="Goeker M."/>
        </authorList>
    </citation>
    <scope>NUCLEOTIDE SEQUENCE [LARGE SCALE GENOMIC DNA]</scope>
    <source>
        <strain evidence="2 3">DSM 103725</strain>
    </source>
</reference>
<proteinExistence type="predicted"/>
<name>A0A7X0LL11_9BACT</name>
<evidence type="ECO:0000313" key="3">
    <source>
        <dbReference type="Proteomes" id="UP000541810"/>
    </source>
</evidence>